<sequence length="60" mass="5986">MKKLVLAAALSAFAAPAIAGGKDQVVMEPPVIVEETTQVSTGAGIIIPLVLIAMVAAIAD</sequence>
<evidence type="ECO:0000313" key="3">
    <source>
        <dbReference type="EMBL" id="RBI84692.1"/>
    </source>
</evidence>
<feature type="transmembrane region" description="Helical" evidence="1">
    <location>
        <begin position="37"/>
        <end position="59"/>
    </location>
</feature>
<keyword evidence="1" id="KW-0812">Transmembrane</keyword>
<comment type="caution">
    <text evidence="3">The sequence shown here is derived from an EMBL/GenBank/DDBJ whole genome shotgun (WGS) entry which is preliminary data.</text>
</comment>
<reference evidence="3 4" key="1">
    <citation type="submission" date="2018-07" db="EMBL/GenBank/DDBJ databases">
        <title>Rhodosalinus sp. strain E84T genomic sequence and assembly.</title>
        <authorList>
            <person name="Liu Z.-W."/>
            <person name="Lu D.-C."/>
        </authorList>
    </citation>
    <scope>NUCLEOTIDE SEQUENCE [LARGE SCALE GENOMIC DNA]</scope>
    <source>
        <strain evidence="3 4">E84</strain>
    </source>
</reference>
<proteinExistence type="predicted"/>
<dbReference type="AlphaFoldDB" id="A0A365U7T5"/>
<feature type="signal peptide" evidence="2">
    <location>
        <begin position="1"/>
        <end position="19"/>
    </location>
</feature>
<evidence type="ECO:0000256" key="2">
    <source>
        <dbReference type="SAM" id="SignalP"/>
    </source>
</evidence>
<feature type="chain" id="PRO_5016751914" evidence="2">
    <location>
        <begin position="20"/>
        <end position="60"/>
    </location>
</feature>
<keyword evidence="2" id="KW-0732">Signal</keyword>
<dbReference type="EMBL" id="QNTQ01000010">
    <property type="protein sequence ID" value="RBI84692.1"/>
    <property type="molecule type" value="Genomic_DNA"/>
</dbReference>
<evidence type="ECO:0000256" key="1">
    <source>
        <dbReference type="SAM" id="Phobius"/>
    </source>
</evidence>
<dbReference type="RefSeq" id="WP_113289731.1">
    <property type="nucleotide sequence ID" value="NZ_QNTQ01000010.1"/>
</dbReference>
<gene>
    <name evidence="3" type="ORF">DRV85_12135</name>
</gene>
<protein>
    <submittedName>
        <fullName evidence="3">Ferrochelatase</fullName>
    </submittedName>
</protein>
<keyword evidence="4" id="KW-1185">Reference proteome</keyword>
<organism evidence="3 4">
    <name type="scientific">Rhodosalinus halophilus</name>
    <dbReference type="NCBI Taxonomy" id="2259333"/>
    <lineage>
        <taxon>Bacteria</taxon>
        <taxon>Pseudomonadati</taxon>
        <taxon>Pseudomonadota</taxon>
        <taxon>Alphaproteobacteria</taxon>
        <taxon>Rhodobacterales</taxon>
        <taxon>Paracoccaceae</taxon>
        <taxon>Rhodosalinus</taxon>
    </lineage>
</organism>
<keyword evidence="1" id="KW-0472">Membrane</keyword>
<dbReference type="Proteomes" id="UP000253370">
    <property type="component" value="Unassembled WGS sequence"/>
</dbReference>
<evidence type="ECO:0000313" key="4">
    <source>
        <dbReference type="Proteomes" id="UP000253370"/>
    </source>
</evidence>
<keyword evidence="1" id="KW-1133">Transmembrane helix</keyword>
<name>A0A365U7T5_9RHOB</name>
<accession>A0A365U7T5</accession>